<dbReference type="SUPFAM" id="SSF52777">
    <property type="entry name" value="CoA-dependent acyltransferases"/>
    <property type="match status" value="1"/>
</dbReference>
<organism evidence="1 2">
    <name type="scientific">Akanthomyces lecanii RCEF 1005</name>
    <dbReference type="NCBI Taxonomy" id="1081108"/>
    <lineage>
        <taxon>Eukaryota</taxon>
        <taxon>Fungi</taxon>
        <taxon>Dikarya</taxon>
        <taxon>Ascomycota</taxon>
        <taxon>Pezizomycotina</taxon>
        <taxon>Sordariomycetes</taxon>
        <taxon>Hypocreomycetidae</taxon>
        <taxon>Hypocreales</taxon>
        <taxon>Cordycipitaceae</taxon>
        <taxon>Akanthomyces</taxon>
        <taxon>Cordyceps confragosa</taxon>
    </lineage>
</organism>
<dbReference type="InterPro" id="IPR023213">
    <property type="entry name" value="CAT-like_dom_sf"/>
</dbReference>
<gene>
    <name evidence="1" type="ORF">LEL_07041</name>
</gene>
<dbReference type="GO" id="GO:0008080">
    <property type="term" value="F:N-acetyltransferase activity"/>
    <property type="evidence" value="ECO:0007669"/>
    <property type="project" value="TreeGrafter"/>
</dbReference>
<accession>A0A168FDZ2</accession>
<protein>
    <submittedName>
        <fullName evidence="1">Alcohol acetyltransferase</fullName>
    </submittedName>
</protein>
<dbReference type="PANTHER" id="PTHR28037:SF1">
    <property type="entry name" value="ALCOHOL O-ACETYLTRANSFERASE 1-RELATED"/>
    <property type="match status" value="1"/>
</dbReference>
<dbReference type="Proteomes" id="UP000076881">
    <property type="component" value="Unassembled WGS sequence"/>
</dbReference>
<evidence type="ECO:0000313" key="2">
    <source>
        <dbReference type="Proteomes" id="UP000076881"/>
    </source>
</evidence>
<dbReference type="STRING" id="1081108.A0A168FDZ2"/>
<proteinExistence type="predicted"/>
<dbReference type="InterPro" id="IPR052058">
    <property type="entry name" value="Alcohol_O-acetyltransferase"/>
</dbReference>
<reference evidence="1 2" key="1">
    <citation type="journal article" date="2016" name="Genome Biol. Evol.">
        <title>Divergent and convergent evolution of fungal pathogenicity.</title>
        <authorList>
            <person name="Shang Y."/>
            <person name="Xiao G."/>
            <person name="Zheng P."/>
            <person name="Cen K."/>
            <person name="Zhan S."/>
            <person name="Wang C."/>
        </authorList>
    </citation>
    <scope>NUCLEOTIDE SEQUENCE [LARGE SCALE GENOMIC DNA]</scope>
    <source>
        <strain evidence="1 2">RCEF 1005</strain>
    </source>
</reference>
<keyword evidence="1" id="KW-0808">Transferase</keyword>
<keyword evidence="2" id="KW-1185">Reference proteome</keyword>
<dbReference type="Gene3D" id="3.30.559.10">
    <property type="entry name" value="Chloramphenicol acetyltransferase-like domain"/>
    <property type="match status" value="1"/>
</dbReference>
<comment type="caution">
    <text evidence="1">The sequence shown here is derived from an EMBL/GenBank/DDBJ whole genome shotgun (WGS) entry which is preliminary data.</text>
</comment>
<dbReference type="OrthoDB" id="2150604at2759"/>
<name>A0A168FDZ2_CORDF</name>
<sequence length="498" mass="54560">MTVKSDMTVLRPLGGLEMYFAARNHIGIYRAVVVTARYIGASLTNPGVDGRSVSPQFVSSLSAVVAAHPMLRVGILDESTSRASFVHVRSINIQDYISVVEVDCATEEGLNLELARLQASAHDEPWVDIESRPPWRIVIVRNKSEKLGISEDVLFSFHHSAVDGKSGMLFHESLLTELRARAGSKPQDSPEYILSFPKAPEIPEAQEDSVPFSFSPRFVAALLWKDLVPAMFKPAPQPVWSGKAISFSAPYITRILHLDIPAEHVAILRQACRAHKTTLTGLFHSLAFASLVASLPPEQAPAFSCGTPISLLKHRRDTQHDRFSRQETLRLLLSTLDHAISPAAVSRMQAALGTNDESLGTEIWGAAGDIRGQLADRVDTLPRDDTAATVKFVRDFHAYWAVKDGKPRRNSWECSNIGAFTNPSGKGDQLHISRVMFSNGAPVAGAAIGVNVASVEGSGLTIALSWQRDIVEEKVMAKLKTTLEQLLKNFFDTGQWLL</sequence>
<dbReference type="InterPro" id="IPR010828">
    <property type="entry name" value="Atf2/Sli1-like"/>
</dbReference>
<dbReference type="Pfam" id="PF07247">
    <property type="entry name" value="AATase"/>
    <property type="match status" value="1"/>
</dbReference>
<dbReference type="PANTHER" id="PTHR28037">
    <property type="entry name" value="ALCOHOL O-ACETYLTRANSFERASE 1-RELATED"/>
    <property type="match status" value="1"/>
</dbReference>
<dbReference type="AlphaFoldDB" id="A0A168FDZ2"/>
<evidence type="ECO:0000313" key="1">
    <source>
        <dbReference type="EMBL" id="OAA75053.1"/>
    </source>
</evidence>
<dbReference type="EMBL" id="AZHF01000005">
    <property type="protein sequence ID" value="OAA75053.1"/>
    <property type="molecule type" value="Genomic_DNA"/>
</dbReference>